<feature type="transmembrane region" description="Helical" evidence="5">
    <location>
        <begin position="432"/>
        <end position="453"/>
    </location>
</feature>
<dbReference type="EMBL" id="JALLPJ020001417">
    <property type="protein sequence ID" value="KAL3764558.1"/>
    <property type="molecule type" value="Genomic_DNA"/>
</dbReference>
<organism evidence="6 7">
    <name type="scientific">Cyclotella atomus</name>
    <dbReference type="NCBI Taxonomy" id="382360"/>
    <lineage>
        <taxon>Eukaryota</taxon>
        <taxon>Sar</taxon>
        <taxon>Stramenopiles</taxon>
        <taxon>Ochrophyta</taxon>
        <taxon>Bacillariophyta</taxon>
        <taxon>Coscinodiscophyceae</taxon>
        <taxon>Thalassiosirophycidae</taxon>
        <taxon>Stephanodiscales</taxon>
        <taxon>Stephanodiscaceae</taxon>
        <taxon>Cyclotella</taxon>
    </lineage>
</organism>
<protein>
    <recommendedName>
        <fullName evidence="8">Carboxylic ester hydrolase</fullName>
    </recommendedName>
</protein>
<dbReference type="PANTHER" id="PTHR21562">
    <property type="entry name" value="NOTUM-RELATED"/>
    <property type="match status" value="1"/>
</dbReference>
<evidence type="ECO:0008006" key="8">
    <source>
        <dbReference type="Google" id="ProtNLM"/>
    </source>
</evidence>
<comment type="caution">
    <text evidence="6">The sequence shown here is derived from an EMBL/GenBank/DDBJ whole genome shotgun (WGS) entry which is preliminary data.</text>
</comment>
<dbReference type="InterPro" id="IPR035952">
    <property type="entry name" value="Rhomboid-like_sf"/>
</dbReference>
<dbReference type="Pfam" id="PF03283">
    <property type="entry name" value="PAE"/>
    <property type="match status" value="1"/>
</dbReference>
<evidence type="ECO:0000256" key="5">
    <source>
        <dbReference type="SAM" id="Phobius"/>
    </source>
</evidence>
<feature type="transmembrane region" description="Helical" evidence="5">
    <location>
        <begin position="555"/>
        <end position="575"/>
    </location>
</feature>
<feature type="transmembrane region" description="Helical" evidence="5">
    <location>
        <begin position="650"/>
        <end position="669"/>
    </location>
</feature>
<dbReference type="Proteomes" id="UP001530400">
    <property type="component" value="Unassembled WGS sequence"/>
</dbReference>
<dbReference type="InterPro" id="IPR029058">
    <property type="entry name" value="AB_hydrolase_fold"/>
</dbReference>
<name>A0ABD3MNU8_9STRA</name>
<dbReference type="PANTHER" id="PTHR21562:SF83">
    <property type="entry name" value="PECTIN ACETYLESTERASE 4"/>
    <property type="match status" value="1"/>
</dbReference>
<keyword evidence="4 5" id="KW-0472">Membrane</keyword>
<keyword evidence="3 5" id="KW-1133">Transmembrane helix</keyword>
<gene>
    <name evidence="6" type="ORF">ACHAWO_007929</name>
</gene>
<evidence type="ECO:0000256" key="4">
    <source>
        <dbReference type="ARBA" id="ARBA00023136"/>
    </source>
</evidence>
<keyword evidence="7" id="KW-1185">Reference proteome</keyword>
<evidence type="ECO:0000256" key="3">
    <source>
        <dbReference type="ARBA" id="ARBA00022989"/>
    </source>
</evidence>
<dbReference type="SUPFAM" id="SSF53474">
    <property type="entry name" value="alpha/beta-Hydrolases"/>
    <property type="match status" value="1"/>
</dbReference>
<proteinExistence type="predicted"/>
<feature type="transmembrane region" description="Helical" evidence="5">
    <location>
        <begin position="596"/>
        <end position="614"/>
    </location>
</feature>
<dbReference type="InterPro" id="IPR004963">
    <property type="entry name" value="PAE/NOTUM"/>
</dbReference>
<reference evidence="6 7" key="1">
    <citation type="submission" date="2024-10" db="EMBL/GenBank/DDBJ databases">
        <title>Updated reference genomes for cyclostephanoid diatoms.</title>
        <authorList>
            <person name="Roberts W.R."/>
            <person name="Alverson A.J."/>
        </authorList>
    </citation>
    <scope>NUCLEOTIDE SEQUENCE [LARGE SCALE GENOMIC DNA]</scope>
    <source>
        <strain evidence="6 7">AJA010-31</strain>
    </source>
</reference>
<evidence type="ECO:0000313" key="7">
    <source>
        <dbReference type="Proteomes" id="UP001530400"/>
    </source>
</evidence>
<comment type="subcellular location">
    <subcellularLocation>
        <location evidence="1">Membrane</location>
        <topology evidence="1">Multi-pass membrane protein</topology>
    </subcellularLocation>
</comment>
<keyword evidence="2 5" id="KW-0812">Transmembrane</keyword>
<dbReference type="AlphaFoldDB" id="A0ABD3MNU8"/>
<dbReference type="SUPFAM" id="SSF144091">
    <property type="entry name" value="Rhomboid-like"/>
    <property type="match status" value="1"/>
</dbReference>
<evidence type="ECO:0000256" key="1">
    <source>
        <dbReference type="ARBA" id="ARBA00004141"/>
    </source>
</evidence>
<feature type="transmembrane region" description="Helical" evidence="5">
    <location>
        <begin position="500"/>
        <end position="522"/>
    </location>
</feature>
<accession>A0ABD3MNU8</accession>
<dbReference type="GO" id="GO:0016020">
    <property type="term" value="C:membrane"/>
    <property type="evidence" value="ECO:0007669"/>
    <property type="project" value="UniProtKB-SubCell"/>
</dbReference>
<sequence>MTSFAHCPTNSLPTTTHLSSLIPNQFHKLCPPIHSSSSTTTPLGQPSCGDGTPFNFFLSRPPQRYSNTAKILLEFQGGGACWDQTTCNLQTDYLTWPEYMDNFVGRSCTEIKYSLSNNNNGQGVSVSNNIEMLCAKTISSTNFNQYNTIIVPYCTQDVHIGDSIQSYRTTNGNDDDDNILSTTVRHAGAHNLHSVLQYIFDNFPNPTHVFITGCSAGGTVVPIAYDLISRHYNSFLRGGSSSTFGMKSVDIGVIMDSSVYLTPRVFLEEYYGNWGPETLMKKIGFNFEKYRYESNYPDLLWQHILRRGPNSDKWGFVTHSDDPISLMYYQYMSGDGSNNNGRHLTYPDSNSTNQQINRTLEDNLQSEWWTGIQTSLNAVKKKHPKNVDFYIIDGEGHCSFGLYYPLQDEGFEEWAAPIVKEGRVVGNKRPSAAVFLCSVALGGLLALATLTAMKQKNQSKLLDGEASMNESIGARRMPAAILQIKSVILRQSSRYSSYPWTAAYIFATTLYFVCMLVVQGFAHPLDNPSLGPSAVGLSSFGINNPSLVIYKMEHYRLFTSTFLCSGVLTYLMVMFSMYKHGAALESALLENKHHHWTFPMVAAIISMGANLFYACIGKGASCTSLALAIGLNVFSGVLQRRSAAANLNSLYPSPWVFTIFWSVIGSTPLFPFDSVVAILVSVVIGAALGLLLFDSNKSEQIDTDNYADSSVSVQENESASIRWSFVKGTGAAYCILYLLIVFRVPSPDERNVHPYLTGCNLVYSDQIGEFVEKYANGYNGRMLQGNDDVFDGQNLCAQLCIPHLVHRPLIWGVRKLGLVAVEEGTCEENGYDEHIADKTVREYTITFEVQVFTQSQDE</sequence>
<evidence type="ECO:0000256" key="2">
    <source>
        <dbReference type="ARBA" id="ARBA00022692"/>
    </source>
</evidence>
<evidence type="ECO:0000313" key="6">
    <source>
        <dbReference type="EMBL" id="KAL3764558.1"/>
    </source>
</evidence>
<feature type="transmembrane region" description="Helical" evidence="5">
    <location>
        <begin position="675"/>
        <end position="693"/>
    </location>
</feature>